<evidence type="ECO:0000256" key="3">
    <source>
        <dbReference type="ARBA" id="ARBA00022989"/>
    </source>
</evidence>
<dbReference type="PANTHER" id="PTHR33048:SF47">
    <property type="entry name" value="INTEGRAL MEMBRANE PROTEIN-RELATED"/>
    <property type="match status" value="1"/>
</dbReference>
<evidence type="ECO:0000313" key="10">
    <source>
        <dbReference type="Proteomes" id="UP000283090"/>
    </source>
</evidence>
<dbReference type="VEuPathDB" id="FungiDB:DFL_002346"/>
<comment type="subcellular location">
    <subcellularLocation>
        <location evidence="1">Membrane</location>
        <topology evidence="1">Multi-pass membrane protein</topology>
    </subcellularLocation>
</comment>
<dbReference type="InterPro" id="IPR049326">
    <property type="entry name" value="Rhodopsin_dom_fungi"/>
</dbReference>
<keyword evidence="4 7" id="KW-0472">Membrane</keyword>
<feature type="compositionally biased region" description="Polar residues" evidence="6">
    <location>
        <begin position="327"/>
        <end position="342"/>
    </location>
</feature>
<evidence type="ECO:0000256" key="5">
    <source>
        <dbReference type="ARBA" id="ARBA00038359"/>
    </source>
</evidence>
<proteinExistence type="inferred from homology"/>
<feature type="transmembrane region" description="Helical" evidence="7">
    <location>
        <begin position="138"/>
        <end position="162"/>
    </location>
</feature>
<evidence type="ECO:0000256" key="2">
    <source>
        <dbReference type="ARBA" id="ARBA00022692"/>
    </source>
</evidence>
<feature type="transmembrane region" description="Helical" evidence="7">
    <location>
        <begin position="108"/>
        <end position="126"/>
    </location>
</feature>
<gene>
    <name evidence="9" type="ORF">DFL_002346</name>
</gene>
<feature type="transmembrane region" description="Helical" evidence="7">
    <location>
        <begin position="20"/>
        <end position="40"/>
    </location>
</feature>
<accession>A0A437AAK2</accession>
<dbReference type="GO" id="GO:0016020">
    <property type="term" value="C:membrane"/>
    <property type="evidence" value="ECO:0007669"/>
    <property type="project" value="UniProtKB-SubCell"/>
</dbReference>
<evidence type="ECO:0000256" key="4">
    <source>
        <dbReference type="ARBA" id="ARBA00023136"/>
    </source>
</evidence>
<feature type="region of interest" description="Disordered" evidence="6">
    <location>
        <begin position="324"/>
        <end position="352"/>
    </location>
</feature>
<dbReference type="STRING" id="97331.A0A437AAK2"/>
<dbReference type="AlphaFoldDB" id="A0A437AAK2"/>
<comment type="caution">
    <text evidence="9">The sequence shown here is derived from an EMBL/GenBank/DDBJ whole genome shotgun (WGS) entry which is preliminary data.</text>
</comment>
<organism evidence="9 10">
    <name type="scientific">Arthrobotrys flagrans</name>
    <name type="common">Nematode-trapping fungus</name>
    <name type="synonym">Trichothecium flagrans</name>
    <dbReference type="NCBI Taxonomy" id="97331"/>
    <lineage>
        <taxon>Eukaryota</taxon>
        <taxon>Fungi</taxon>
        <taxon>Dikarya</taxon>
        <taxon>Ascomycota</taxon>
        <taxon>Pezizomycotina</taxon>
        <taxon>Orbiliomycetes</taxon>
        <taxon>Orbiliales</taxon>
        <taxon>Orbiliaceae</taxon>
        <taxon>Arthrobotrys</taxon>
    </lineage>
</organism>
<dbReference type="Proteomes" id="UP000283090">
    <property type="component" value="Unassembled WGS sequence"/>
</dbReference>
<evidence type="ECO:0000256" key="7">
    <source>
        <dbReference type="SAM" id="Phobius"/>
    </source>
</evidence>
<evidence type="ECO:0000256" key="1">
    <source>
        <dbReference type="ARBA" id="ARBA00004141"/>
    </source>
</evidence>
<feature type="transmembrane region" description="Helical" evidence="7">
    <location>
        <begin position="52"/>
        <end position="71"/>
    </location>
</feature>
<keyword evidence="10" id="KW-1185">Reference proteome</keyword>
<dbReference type="Pfam" id="PF20684">
    <property type="entry name" value="Fung_rhodopsin"/>
    <property type="match status" value="1"/>
</dbReference>
<evidence type="ECO:0000256" key="6">
    <source>
        <dbReference type="SAM" id="MobiDB-lite"/>
    </source>
</evidence>
<keyword evidence="2 7" id="KW-0812">Transmembrane</keyword>
<dbReference type="GeneID" id="93584657"/>
<dbReference type="RefSeq" id="XP_067493695.1">
    <property type="nucleotide sequence ID" value="XM_067631118.1"/>
</dbReference>
<evidence type="ECO:0000313" key="9">
    <source>
        <dbReference type="EMBL" id="RVD88151.1"/>
    </source>
</evidence>
<feature type="transmembrane region" description="Helical" evidence="7">
    <location>
        <begin position="261"/>
        <end position="282"/>
    </location>
</feature>
<feature type="domain" description="Rhodopsin" evidence="8">
    <location>
        <begin position="35"/>
        <end position="282"/>
    </location>
</feature>
<name>A0A437AAK2_ARTFL</name>
<feature type="transmembrane region" description="Helical" evidence="7">
    <location>
        <begin position="219"/>
        <end position="241"/>
    </location>
</feature>
<dbReference type="OrthoDB" id="5419027at2759"/>
<reference evidence="9 10" key="1">
    <citation type="submission" date="2019-01" db="EMBL/GenBank/DDBJ databases">
        <title>Intercellular communication is required for trap formation in the nematode-trapping fungus Duddingtonia flagrans.</title>
        <authorList>
            <person name="Youssar L."/>
            <person name="Wernet V."/>
            <person name="Hensel N."/>
            <person name="Hildebrandt H.-G."/>
            <person name="Fischer R."/>
        </authorList>
    </citation>
    <scope>NUCLEOTIDE SEQUENCE [LARGE SCALE GENOMIC DNA]</scope>
    <source>
        <strain evidence="9 10">CBS H-5679</strain>
    </source>
</reference>
<dbReference type="EMBL" id="SAEB01000003">
    <property type="protein sequence ID" value="RVD88151.1"/>
    <property type="molecule type" value="Genomic_DNA"/>
</dbReference>
<sequence length="433" mass="49112">MSADTWIESLILSESGEHALTWGLMSITFILLPTRLYLRYTRYHRLLSDDHLLFPAFVLMISLGAIHTYQYPILFLAHHYFTTETPFPPDFLANEIPSLRKTQFAKTFLVWTLLWFCKLSLLMFLRRLLRVWPAYMRWWWVVMGMCTAAWGAVVLINCFTCFPPKRKWEGNSCDNPHDNSANNNGLIAASVLDITSDIAIILLPYRLLLCLKIRLRHKLIISCVFSLSIFLIFLAVFRIILLYKGRETHSAWLNGIASAQFGQIFGTTSVILAILPALRLFFTEEQRRGWTQDVERMQEDKKKGKGVGESGDATVFSTTWVPEEGEQISQGDKVTGDSETTIDNDRTTTGEGSNVVRRLSSLTNLGRFMRCESNHKIVAPFPEPDVYVLENNGGQGGRNSAHALSMGVPPLQVKLHQVIPDIGGETSPVIRKR</sequence>
<feature type="transmembrane region" description="Helical" evidence="7">
    <location>
        <begin position="186"/>
        <end position="207"/>
    </location>
</feature>
<dbReference type="InterPro" id="IPR052337">
    <property type="entry name" value="SAT4-like"/>
</dbReference>
<protein>
    <recommendedName>
        <fullName evidence="8">Rhodopsin domain-containing protein</fullName>
    </recommendedName>
</protein>
<keyword evidence="3 7" id="KW-1133">Transmembrane helix</keyword>
<comment type="similarity">
    <text evidence="5">Belongs to the SAT4 family.</text>
</comment>
<dbReference type="PANTHER" id="PTHR33048">
    <property type="entry name" value="PTH11-LIKE INTEGRAL MEMBRANE PROTEIN (AFU_ORTHOLOGUE AFUA_5G11245)"/>
    <property type="match status" value="1"/>
</dbReference>
<evidence type="ECO:0000259" key="8">
    <source>
        <dbReference type="Pfam" id="PF20684"/>
    </source>
</evidence>